<dbReference type="AlphaFoldDB" id="S9ZH91"/>
<dbReference type="OrthoDB" id="8905698at2"/>
<dbReference type="RefSeq" id="WP_021250930.1">
    <property type="nucleotide sequence ID" value="NZ_ATJV01000111.1"/>
</dbReference>
<dbReference type="EMBL" id="ATJV01000111">
    <property type="protein sequence ID" value="EPZ13961.1"/>
    <property type="molecule type" value="Genomic_DNA"/>
</dbReference>
<keyword evidence="2" id="KW-1185">Reference proteome</keyword>
<evidence type="ECO:0000313" key="2">
    <source>
        <dbReference type="Proteomes" id="UP000015455"/>
    </source>
</evidence>
<proteinExistence type="predicted"/>
<gene>
    <name evidence="1" type="ORF">M622_19365</name>
</gene>
<reference evidence="1 2" key="1">
    <citation type="submission" date="2013-06" db="EMBL/GenBank/DDBJ databases">
        <title>Draft genome sequence of Thauera terpenica.</title>
        <authorList>
            <person name="Liu B."/>
            <person name="Frostegard A.H."/>
            <person name="Shapleigh J.P."/>
        </authorList>
    </citation>
    <scope>NUCLEOTIDE SEQUENCE [LARGE SCALE GENOMIC DNA]</scope>
    <source>
        <strain evidence="1 2">58Eu</strain>
    </source>
</reference>
<dbReference type="PATRIC" id="fig|1348657.5.peg.3548"/>
<accession>S9ZH91</accession>
<organism evidence="1 2">
    <name type="scientific">Thauera terpenica 58Eu</name>
    <dbReference type="NCBI Taxonomy" id="1348657"/>
    <lineage>
        <taxon>Bacteria</taxon>
        <taxon>Pseudomonadati</taxon>
        <taxon>Pseudomonadota</taxon>
        <taxon>Betaproteobacteria</taxon>
        <taxon>Rhodocyclales</taxon>
        <taxon>Zoogloeaceae</taxon>
        <taxon>Thauera</taxon>
    </lineage>
</organism>
<evidence type="ECO:0000313" key="1">
    <source>
        <dbReference type="EMBL" id="EPZ13961.1"/>
    </source>
</evidence>
<comment type="caution">
    <text evidence="1">The sequence shown here is derived from an EMBL/GenBank/DDBJ whole genome shotgun (WGS) entry which is preliminary data.</text>
</comment>
<dbReference type="eggNOG" id="ENOG5032Y00">
    <property type="taxonomic scope" value="Bacteria"/>
</dbReference>
<sequence>MDIIYYWKDYADDLKHGRLGYFRSASPKLSELVMDAPDYIWVVKTPAGLKGELQLLARLRCVDSPTVPFTRQTGEHYAFYDPSHSASVRFIDSGTPQAIEAVSSWMRRAYPKAISGNFQGPLGQQPLRGDVLTELRRIAARFGIEPFLASNPL</sequence>
<dbReference type="Proteomes" id="UP000015455">
    <property type="component" value="Unassembled WGS sequence"/>
</dbReference>
<name>S9ZH91_9RHOO</name>
<protein>
    <submittedName>
        <fullName evidence="1">Uncharacterized protein</fullName>
    </submittedName>
</protein>